<dbReference type="Pfam" id="PF01266">
    <property type="entry name" value="DAO"/>
    <property type="match status" value="1"/>
</dbReference>
<comment type="caution">
    <text evidence="3">The sequence shown here is derived from an EMBL/GenBank/DDBJ whole genome shotgun (WGS) entry which is preliminary data.</text>
</comment>
<feature type="domain" description="FAD dependent oxidoreductase" evidence="2">
    <location>
        <begin position="4"/>
        <end position="335"/>
    </location>
</feature>
<organism evidence="3 4">
    <name type="scientific">Seohaeicola zhoushanensis</name>
    <dbReference type="NCBI Taxonomy" id="1569283"/>
    <lineage>
        <taxon>Bacteria</taxon>
        <taxon>Pseudomonadati</taxon>
        <taxon>Pseudomonadota</taxon>
        <taxon>Alphaproteobacteria</taxon>
        <taxon>Rhodobacterales</taxon>
        <taxon>Roseobacteraceae</taxon>
        <taxon>Seohaeicola</taxon>
    </lineage>
</organism>
<dbReference type="GO" id="GO:0016491">
    <property type="term" value="F:oxidoreductase activity"/>
    <property type="evidence" value="ECO:0007669"/>
    <property type="project" value="UniProtKB-KW"/>
</dbReference>
<protein>
    <submittedName>
        <fullName evidence="3">Glycerol-3-phosphate dehydrogenase</fullName>
    </submittedName>
</protein>
<evidence type="ECO:0000256" key="1">
    <source>
        <dbReference type="ARBA" id="ARBA00023002"/>
    </source>
</evidence>
<dbReference type="PANTHER" id="PTHR13847">
    <property type="entry name" value="SARCOSINE DEHYDROGENASE-RELATED"/>
    <property type="match status" value="1"/>
</dbReference>
<keyword evidence="1" id="KW-0560">Oxidoreductase</keyword>
<sequence length="357" mass="37500">MSADFIVIGGGVAGLGAGAKLSELGQVVLLEGESALGYHSSGRSAALYEAQYGLPPTIALNLASGDAHRAGGYLSPRGLMLLAGAEDAEDFRTEAAEMHLDVIGIEEARRIVPILNPSAVAMAGYHEGAWDIDTDRMLQDYARSIRAAGGQVLTGHGVTAIRRTGAGWAVEAGGATFEGRVLVNAAGAWADRIAALAGVAPIGIVPHRRSMARLPAPGGHDLRGWPMIMGVRESWYAKPDAGKLLVSPAEEDVVEPHDAWADDMVLAEGLARYEAMVSEPVTRLETSWAGLRSFAPDRTLVLGPDPALPQFVWCAGQGGYGFQTSPAASRLLADLVAGRAPELDPDTVRALTPERLR</sequence>
<dbReference type="SUPFAM" id="SSF51905">
    <property type="entry name" value="FAD/NAD(P)-binding domain"/>
    <property type="match status" value="1"/>
</dbReference>
<evidence type="ECO:0000313" key="3">
    <source>
        <dbReference type="EMBL" id="GHF65989.1"/>
    </source>
</evidence>
<name>A0A8J3H034_9RHOB</name>
<keyword evidence="4" id="KW-1185">Reference proteome</keyword>
<reference evidence="3" key="2">
    <citation type="submission" date="2020-09" db="EMBL/GenBank/DDBJ databases">
        <authorList>
            <person name="Sun Q."/>
            <person name="Kim S."/>
        </authorList>
    </citation>
    <scope>NUCLEOTIDE SEQUENCE</scope>
    <source>
        <strain evidence="3">KCTC 42650</strain>
    </source>
</reference>
<dbReference type="InterPro" id="IPR036188">
    <property type="entry name" value="FAD/NAD-bd_sf"/>
</dbReference>
<dbReference type="Gene3D" id="3.50.50.60">
    <property type="entry name" value="FAD/NAD(P)-binding domain"/>
    <property type="match status" value="1"/>
</dbReference>
<dbReference type="GO" id="GO:0005737">
    <property type="term" value="C:cytoplasm"/>
    <property type="evidence" value="ECO:0007669"/>
    <property type="project" value="TreeGrafter"/>
</dbReference>
<dbReference type="RefSeq" id="WP_189682042.1">
    <property type="nucleotide sequence ID" value="NZ_BNCJ01000017.1"/>
</dbReference>
<accession>A0A8J3H034</accession>
<dbReference type="EMBL" id="BNCJ01000017">
    <property type="protein sequence ID" value="GHF65989.1"/>
    <property type="molecule type" value="Genomic_DNA"/>
</dbReference>
<evidence type="ECO:0000313" key="4">
    <source>
        <dbReference type="Proteomes" id="UP000626220"/>
    </source>
</evidence>
<dbReference type="AlphaFoldDB" id="A0A8J3H034"/>
<reference evidence="3" key="1">
    <citation type="journal article" date="2014" name="Int. J. Syst. Evol. Microbiol.">
        <title>Complete genome sequence of Corynebacterium casei LMG S-19264T (=DSM 44701T), isolated from a smear-ripened cheese.</title>
        <authorList>
            <consortium name="US DOE Joint Genome Institute (JGI-PGF)"/>
            <person name="Walter F."/>
            <person name="Albersmeier A."/>
            <person name="Kalinowski J."/>
            <person name="Ruckert C."/>
        </authorList>
    </citation>
    <scope>NUCLEOTIDE SEQUENCE</scope>
    <source>
        <strain evidence="3">KCTC 42650</strain>
    </source>
</reference>
<dbReference type="Proteomes" id="UP000626220">
    <property type="component" value="Unassembled WGS sequence"/>
</dbReference>
<dbReference type="PANTHER" id="PTHR13847:SF287">
    <property type="entry name" value="FAD-DEPENDENT OXIDOREDUCTASE DOMAIN-CONTAINING PROTEIN 1"/>
    <property type="match status" value="1"/>
</dbReference>
<dbReference type="InterPro" id="IPR006076">
    <property type="entry name" value="FAD-dep_OxRdtase"/>
</dbReference>
<proteinExistence type="predicted"/>
<dbReference type="Gene3D" id="3.30.9.10">
    <property type="entry name" value="D-Amino Acid Oxidase, subunit A, domain 2"/>
    <property type="match status" value="1"/>
</dbReference>
<gene>
    <name evidence="3" type="ORF">GCM10017056_41520</name>
</gene>
<evidence type="ECO:0000259" key="2">
    <source>
        <dbReference type="Pfam" id="PF01266"/>
    </source>
</evidence>